<feature type="domain" description="Protein kinase" evidence="1">
    <location>
        <begin position="12"/>
        <end position="374"/>
    </location>
</feature>
<dbReference type="Proteomes" id="UP000076727">
    <property type="component" value="Unassembled WGS sequence"/>
</dbReference>
<gene>
    <name evidence="2" type="ORF">DAEQUDRAFT_706500</name>
</gene>
<dbReference type="GO" id="GO:0005524">
    <property type="term" value="F:ATP binding"/>
    <property type="evidence" value="ECO:0007669"/>
    <property type="project" value="InterPro"/>
</dbReference>
<dbReference type="OrthoDB" id="5987198at2759"/>
<evidence type="ECO:0000259" key="1">
    <source>
        <dbReference type="PROSITE" id="PS50011"/>
    </source>
</evidence>
<dbReference type="InterPro" id="IPR000719">
    <property type="entry name" value="Prot_kinase_dom"/>
</dbReference>
<protein>
    <recommendedName>
        <fullName evidence="1">Protein kinase domain-containing protein</fullName>
    </recommendedName>
</protein>
<dbReference type="GO" id="GO:0044773">
    <property type="term" value="P:mitotic DNA damage checkpoint signaling"/>
    <property type="evidence" value="ECO:0007669"/>
    <property type="project" value="TreeGrafter"/>
</dbReference>
<dbReference type="PROSITE" id="PS50011">
    <property type="entry name" value="PROTEIN_KINASE_DOM"/>
    <property type="match status" value="1"/>
</dbReference>
<dbReference type="GO" id="GO:0004674">
    <property type="term" value="F:protein serine/threonine kinase activity"/>
    <property type="evidence" value="ECO:0007669"/>
    <property type="project" value="TreeGrafter"/>
</dbReference>
<dbReference type="SUPFAM" id="SSF56112">
    <property type="entry name" value="Protein kinase-like (PK-like)"/>
    <property type="match status" value="1"/>
</dbReference>
<dbReference type="EMBL" id="KV429044">
    <property type="protein sequence ID" value="KZT71765.1"/>
    <property type="molecule type" value="Genomic_DNA"/>
</dbReference>
<organism evidence="2 3">
    <name type="scientific">Daedalea quercina L-15889</name>
    <dbReference type="NCBI Taxonomy" id="1314783"/>
    <lineage>
        <taxon>Eukaryota</taxon>
        <taxon>Fungi</taxon>
        <taxon>Dikarya</taxon>
        <taxon>Basidiomycota</taxon>
        <taxon>Agaricomycotina</taxon>
        <taxon>Agaricomycetes</taxon>
        <taxon>Polyporales</taxon>
        <taxon>Fomitopsis</taxon>
    </lineage>
</organism>
<dbReference type="InterPro" id="IPR011009">
    <property type="entry name" value="Kinase-like_dom_sf"/>
</dbReference>
<reference evidence="2 3" key="1">
    <citation type="journal article" date="2016" name="Mol. Biol. Evol.">
        <title>Comparative Genomics of Early-Diverging Mushroom-Forming Fungi Provides Insights into the Origins of Lignocellulose Decay Capabilities.</title>
        <authorList>
            <person name="Nagy L.G."/>
            <person name="Riley R."/>
            <person name="Tritt A."/>
            <person name="Adam C."/>
            <person name="Daum C."/>
            <person name="Floudas D."/>
            <person name="Sun H."/>
            <person name="Yadav J.S."/>
            <person name="Pangilinan J."/>
            <person name="Larsson K.H."/>
            <person name="Matsuura K."/>
            <person name="Barry K."/>
            <person name="Labutti K."/>
            <person name="Kuo R."/>
            <person name="Ohm R.A."/>
            <person name="Bhattacharya S.S."/>
            <person name="Shirouzu T."/>
            <person name="Yoshinaga Y."/>
            <person name="Martin F.M."/>
            <person name="Grigoriev I.V."/>
            <person name="Hibbett D.S."/>
        </authorList>
    </citation>
    <scope>NUCLEOTIDE SEQUENCE [LARGE SCALE GENOMIC DNA]</scope>
    <source>
        <strain evidence="2 3">L-15889</strain>
    </source>
</reference>
<dbReference type="PANTHER" id="PTHR44167">
    <property type="entry name" value="OVARIAN-SPECIFIC SERINE/THREONINE-PROTEIN KINASE LOK-RELATED"/>
    <property type="match status" value="1"/>
</dbReference>
<keyword evidence="3" id="KW-1185">Reference proteome</keyword>
<dbReference type="AlphaFoldDB" id="A0A165SBC9"/>
<evidence type="ECO:0000313" key="2">
    <source>
        <dbReference type="EMBL" id="KZT71765.1"/>
    </source>
</evidence>
<dbReference type="Gene3D" id="1.10.510.10">
    <property type="entry name" value="Transferase(Phosphotransferase) domain 1"/>
    <property type="match status" value="1"/>
</dbReference>
<dbReference type="STRING" id="1314783.A0A165SBC9"/>
<dbReference type="PANTHER" id="PTHR44167:SF30">
    <property type="entry name" value="PHOSPHORYLASE KINASE"/>
    <property type="match status" value="1"/>
</dbReference>
<name>A0A165SBC9_9APHY</name>
<sequence>MPRSAEQRTGALTAPSKRAQLSEGELYWRDRQPWLQGHGYMLRPRYKPDWKPSWEGTNASPMMCEDGQRLLHSLVIDATRLSDGTVVTLKKIDTSVHPYEVEIAQMFCEEPKKSDPRNHCVQVFEVLQDPDDEATSILVMPFLKTYNEPRFQTVGESVEFFRQSLEGLQFMHQNHVAHRDISSLNVMMDPSPLYPVLYHPCDDYMTRDYSKRVKPYTRTERPTKYFFIDFGLSRKYSVENENPSELPIFGGDRSVPEFQGEGYNTASNPFLTDIYYLGNRFREEFLQKYKGLEFMNDLVDAMVVSDPQQRPSIDEVVSRFSAIQCSLSWWKCRQRLVSKKESALGRGFRGVGHLLRTAAYILLRLPAIPAPSMS</sequence>
<dbReference type="SMART" id="SM00220">
    <property type="entry name" value="S_TKc"/>
    <property type="match status" value="1"/>
</dbReference>
<dbReference type="GO" id="GO:0005634">
    <property type="term" value="C:nucleus"/>
    <property type="evidence" value="ECO:0007669"/>
    <property type="project" value="TreeGrafter"/>
</dbReference>
<proteinExistence type="predicted"/>
<accession>A0A165SBC9</accession>
<evidence type="ECO:0000313" key="3">
    <source>
        <dbReference type="Proteomes" id="UP000076727"/>
    </source>
</evidence>